<evidence type="ECO:0000256" key="5">
    <source>
        <dbReference type="ARBA" id="ARBA00023180"/>
    </source>
</evidence>
<dbReference type="EMBL" id="KU932226">
    <property type="protein sequence ID" value="APA33862.1"/>
    <property type="molecule type" value="mRNA"/>
</dbReference>
<dbReference type="PANTHER" id="PTHR13234:SF8">
    <property type="entry name" value="GAMMA-INTERFERON-INDUCIBLE LYSOSOMAL THIOL REDUCTASE"/>
    <property type="match status" value="1"/>
</dbReference>
<sequence length="215" mass="23970">MGTISLSFFVGVLSLLVCTATAQGGNVLKVTIFYESKCSDSMSFITEQLKPTFEKVGQYLKIDLVPYGNAEHKVSNGTYTFTCQHGPDECRYNKIHSCALKYITDQNQVVDFISCLMVLKNEDKVLNECAKKSNVNLAKINSCSSSHEGDALLAANGDRTHSFKPKVKWVPTIVFNDKYDDDDQQLAETNLLEAICKKLEPKPNECDMKISVIHI</sequence>
<feature type="signal peptide" evidence="6">
    <location>
        <begin position="1"/>
        <end position="24"/>
    </location>
</feature>
<evidence type="ECO:0000256" key="2">
    <source>
        <dbReference type="ARBA" id="ARBA00005679"/>
    </source>
</evidence>
<dbReference type="GO" id="GO:0005576">
    <property type="term" value="C:extracellular region"/>
    <property type="evidence" value="ECO:0007669"/>
    <property type="project" value="UniProtKB-SubCell"/>
</dbReference>
<evidence type="ECO:0000313" key="7">
    <source>
        <dbReference type="EMBL" id="APA33862.1"/>
    </source>
</evidence>
<feature type="chain" id="PRO_5009605815" evidence="6">
    <location>
        <begin position="25"/>
        <end position="215"/>
    </location>
</feature>
<dbReference type="AlphaFoldDB" id="A0A1I9WL42"/>
<evidence type="ECO:0000256" key="1">
    <source>
        <dbReference type="ARBA" id="ARBA00004613"/>
    </source>
</evidence>
<evidence type="ECO:0000256" key="6">
    <source>
        <dbReference type="SAM" id="SignalP"/>
    </source>
</evidence>
<dbReference type="InterPro" id="IPR036249">
    <property type="entry name" value="Thioredoxin-like_sf"/>
</dbReference>
<dbReference type="Gene3D" id="3.40.30.10">
    <property type="entry name" value="Glutaredoxin"/>
    <property type="match status" value="1"/>
</dbReference>
<dbReference type="SUPFAM" id="SSF52833">
    <property type="entry name" value="Thioredoxin-like"/>
    <property type="match status" value="1"/>
</dbReference>
<dbReference type="GO" id="GO:0016671">
    <property type="term" value="F:oxidoreductase activity, acting on a sulfur group of donors, disulfide as acceptor"/>
    <property type="evidence" value="ECO:0007669"/>
    <property type="project" value="InterPro"/>
</dbReference>
<organism evidence="7">
    <name type="scientific">Nilaparvata lugens</name>
    <name type="common">Brown planthopper</name>
    <dbReference type="NCBI Taxonomy" id="108931"/>
    <lineage>
        <taxon>Eukaryota</taxon>
        <taxon>Metazoa</taxon>
        <taxon>Ecdysozoa</taxon>
        <taxon>Arthropoda</taxon>
        <taxon>Hexapoda</taxon>
        <taxon>Insecta</taxon>
        <taxon>Pterygota</taxon>
        <taxon>Neoptera</taxon>
        <taxon>Paraneoptera</taxon>
        <taxon>Hemiptera</taxon>
        <taxon>Auchenorrhyncha</taxon>
        <taxon>Fulgoroidea</taxon>
        <taxon>Delphacidae</taxon>
        <taxon>Delphacinae</taxon>
        <taxon>Nilaparvata</taxon>
    </lineage>
</organism>
<keyword evidence="4 6" id="KW-0732">Signal</keyword>
<dbReference type="Pfam" id="PF03227">
    <property type="entry name" value="GILT"/>
    <property type="match status" value="1"/>
</dbReference>
<evidence type="ECO:0000256" key="3">
    <source>
        <dbReference type="ARBA" id="ARBA00022525"/>
    </source>
</evidence>
<proteinExistence type="evidence at transcript level"/>
<protein>
    <submittedName>
        <fullName evidence="7">Seminal fluid protein</fullName>
    </submittedName>
</protein>
<name>A0A1I9WL42_NILLU</name>
<evidence type="ECO:0000256" key="4">
    <source>
        <dbReference type="ARBA" id="ARBA00022729"/>
    </source>
</evidence>
<dbReference type="InterPro" id="IPR004911">
    <property type="entry name" value="Interferon-induced_GILT"/>
</dbReference>
<comment type="similarity">
    <text evidence="2">Belongs to the GILT family.</text>
</comment>
<keyword evidence="5" id="KW-0325">Glycoprotein</keyword>
<reference evidence="7" key="1">
    <citation type="journal article" date="2016" name="BMC Genomics">
        <title>Seminal fluid protein genes of the brown planthopper, Nilaparvata lugens.</title>
        <authorList>
            <person name="Yu B."/>
            <person name="Li D.T."/>
            <person name="Lu J.B."/>
            <person name="Zhang W.X."/>
            <person name="Zhang C.X."/>
        </authorList>
    </citation>
    <scope>NUCLEOTIDE SEQUENCE</scope>
    <source>
        <strain evidence="7">NlSFP_secreted_comp30780</strain>
    </source>
</reference>
<accession>A0A1I9WL42</accession>
<comment type="subcellular location">
    <subcellularLocation>
        <location evidence="1">Secreted</location>
    </subcellularLocation>
</comment>
<keyword evidence="3" id="KW-0964">Secreted</keyword>
<dbReference type="OrthoDB" id="958254at2759"/>
<dbReference type="PANTHER" id="PTHR13234">
    <property type="entry name" value="GAMMA-INTERFERON INDUCIBLE LYSOSOMAL THIOL REDUCTASE GILT"/>
    <property type="match status" value="1"/>
</dbReference>